<evidence type="ECO:0000259" key="5">
    <source>
        <dbReference type="Pfam" id="PF06094"/>
    </source>
</evidence>
<organism evidence="6 7">
    <name type="scientific">Marchantia polymorpha subsp. ruderalis</name>
    <dbReference type="NCBI Taxonomy" id="1480154"/>
    <lineage>
        <taxon>Eukaryota</taxon>
        <taxon>Viridiplantae</taxon>
        <taxon>Streptophyta</taxon>
        <taxon>Embryophyta</taxon>
        <taxon>Marchantiophyta</taxon>
        <taxon>Marchantiopsida</taxon>
        <taxon>Marchantiidae</taxon>
        <taxon>Marchantiales</taxon>
        <taxon>Marchantiaceae</taxon>
        <taxon>Marchantia</taxon>
    </lineage>
</organism>
<dbReference type="CDD" id="cd06661">
    <property type="entry name" value="GGCT_like"/>
    <property type="match status" value="1"/>
</dbReference>
<dbReference type="InterPro" id="IPR045038">
    <property type="entry name" value="AIG2-like"/>
</dbReference>
<dbReference type="InterPro" id="IPR013024">
    <property type="entry name" value="GGCT-like"/>
</dbReference>
<dbReference type="Gene3D" id="3.10.490.10">
    <property type="entry name" value="Gamma-glutamyl cyclotransferase-like"/>
    <property type="match status" value="1"/>
</dbReference>
<dbReference type="SUPFAM" id="SSF110857">
    <property type="entry name" value="Gamma-glutamyl cyclotransferase-like"/>
    <property type="match status" value="1"/>
</dbReference>
<sequence>MAGAAAAAAVRNVFVYGSLMAPEVLAAIIHRVPPQATAVVANFHRYSIRNRLYPAVLPLAGGNVTGKVLFDLTHEELKLLDEFEDFEYTRHLVETTVQARSAHKLPSVNRLESERDKVTDDLNISIAVPVQAYLYVWADAEDKSLYGDWDYEICSWIGFAGVAFCLKSRTVLPSLSC</sequence>
<reference evidence="6" key="1">
    <citation type="submission" date="2016-03" db="EMBL/GenBank/DDBJ databases">
        <title>Mechanisms controlling the formation of the plant cell surface in tip-growing cells are functionally conserved among land plants.</title>
        <authorList>
            <person name="Honkanen S."/>
            <person name="Jones V.A."/>
            <person name="Morieri G."/>
            <person name="Champion C."/>
            <person name="Hetherington A.J."/>
            <person name="Kelly S."/>
            <person name="Saint-Marcoux D."/>
            <person name="Proust H."/>
            <person name="Prescott H."/>
            <person name="Dolan L."/>
        </authorList>
    </citation>
    <scope>NUCLEOTIDE SEQUENCE [LARGE SCALE GENOMIC DNA]</scope>
    <source>
        <tissue evidence="6">Whole gametophyte</tissue>
    </source>
</reference>
<protein>
    <recommendedName>
        <fullName evidence="4">Putative gamma-glutamylcyclotransferase</fullName>
    </recommendedName>
</protein>
<accession>A0A176VF64</accession>
<comment type="function">
    <text evidence="1">Putative gamma-glutamylcyclotransferase.</text>
</comment>
<dbReference type="Proteomes" id="UP000077202">
    <property type="component" value="Unassembled WGS sequence"/>
</dbReference>
<dbReference type="InterPro" id="IPR009288">
    <property type="entry name" value="AIG2-like_dom"/>
</dbReference>
<dbReference type="PANTHER" id="PTHR31544">
    <property type="entry name" value="AIG2-LIKE PROTEIN D"/>
    <property type="match status" value="1"/>
</dbReference>
<feature type="domain" description="Gamma-glutamylcyclotransferase AIG2-like" evidence="5">
    <location>
        <begin position="13"/>
        <end position="150"/>
    </location>
</feature>
<dbReference type="PANTHER" id="PTHR31544:SF2">
    <property type="entry name" value="AIG2-LIKE PROTEIN D"/>
    <property type="match status" value="1"/>
</dbReference>
<evidence type="ECO:0000313" key="6">
    <source>
        <dbReference type="EMBL" id="OAE19083.1"/>
    </source>
</evidence>
<name>A0A176VF64_MARPO</name>
<evidence type="ECO:0000256" key="2">
    <source>
        <dbReference type="ARBA" id="ARBA00008861"/>
    </source>
</evidence>
<gene>
    <name evidence="6" type="ORF">AXG93_4129s1140</name>
</gene>
<evidence type="ECO:0000256" key="4">
    <source>
        <dbReference type="ARBA" id="ARBA00030602"/>
    </source>
</evidence>
<comment type="similarity">
    <text evidence="2">Belongs to the gamma-glutamylcyclotransferase family.</text>
</comment>
<keyword evidence="3" id="KW-0808">Transferase</keyword>
<proteinExistence type="inferred from homology"/>
<evidence type="ECO:0000313" key="7">
    <source>
        <dbReference type="Proteomes" id="UP000077202"/>
    </source>
</evidence>
<dbReference type="Pfam" id="PF06094">
    <property type="entry name" value="GGACT"/>
    <property type="match status" value="1"/>
</dbReference>
<keyword evidence="7" id="KW-1185">Reference proteome</keyword>
<evidence type="ECO:0000256" key="1">
    <source>
        <dbReference type="ARBA" id="ARBA00002782"/>
    </source>
</evidence>
<dbReference type="InterPro" id="IPR036568">
    <property type="entry name" value="GGCT-like_sf"/>
</dbReference>
<evidence type="ECO:0000256" key="3">
    <source>
        <dbReference type="ARBA" id="ARBA00022679"/>
    </source>
</evidence>
<dbReference type="GO" id="GO:0016740">
    <property type="term" value="F:transferase activity"/>
    <property type="evidence" value="ECO:0007669"/>
    <property type="project" value="UniProtKB-KW"/>
</dbReference>
<dbReference type="EMBL" id="LVLJ01003939">
    <property type="protein sequence ID" value="OAE19083.1"/>
    <property type="molecule type" value="Genomic_DNA"/>
</dbReference>
<comment type="caution">
    <text evidence="6">The sequence shown here is derived from an EMBL/GenBank/DDBJ whole genome shotgun (WGS) entry which is preliminary data.</text>
</comment>
<dbReference type="AlphaFoldDB" id="A0A176VF64"/>